<dbReference type="OrthoDB" id="9809356at2"/>
<dbReference type="GO" id="GO:0004326">
    <property type="term" value="F:tetrahydrofolylpolyglutamate synthase activity"/>
    <property type="evidence" value="ECO:0007669"/>
    <property type="project" value="UniProtKB-EC"/>
</dbReference>
<dbReference type="PANTHER" id="PTHR11136">
    <property type="entry name" value="FOLYLPOLYGLUTAMATE SYNTHASE-RELATED"/>
    <property type="match status" value="1"/>
</dbReference>
<dbReference type="InterPro" id="IPR001645">
    <property type="entry name" value="Folylpolyglutamate_synth"/>
</dbReference>
<dbReference type="Gene3D" id="3.90.190.20">
    <property type="entry name" value="Mur ligase, C-terminal domain"/>
    <property type="match status" value="1"/>
</dbReference>
<keyword evidence="7 11" id="KW-0067">ATP-binding</keyword>
<protein>
    <recommendedName>
        <fullName evidence="3">tetrahydrofolate synthase</fullName>
        <ecNumber evidence="3">6.3.2.17</ecNumber>
    </recommendedName>
    <alternativeName>
        <fullName evidence="9">Tetrahydrofolylpolyglutamate synthase</fullName>
    </alternativeName>
</protein>
<dbReference type="Gene3D" id="3.40.1190.10">
    <property type="entry name" value="Mur-like, catalytic domain"/>
    <property type="match status" value="1"/>
</dbReference>
<dbReference type="GO" id="GO:0005737">
    <property type="term" value="C:cytoplasm"/>
    <property type="evidence" value="ECO:0007669"/>
    <property type="project" value="TreeGrafter"/>
</dbReference>
<comment type="catalytic activity">
    <reaction evidence="10">
        <text>(6S)-5,6,7,8-tetrahydrofolyl-(gamma-L-Glu)(n) + L-glutamate + ATP = (6S)-5,6,7,8-tetrahydrofolyl-(gamma-L-Glu)(n+1) + ADP + phosphate + H(+)</text>
        <dbReference type="Rhea" id="RHEA:10580"/>
        <dbReference type="Rhea" id="RHEA-COMP:14738"/>
        <dbReference type="Rhea" id="RHEA-COMP:14740"/>
        <dbReference type="ChEBI" id="CHEBI:15378"/>
        <dbReference type="ChEBI" id="CHEBI:29985"/>
        <dbReference type="ChEBI" id="CHEBI:30616"/>
        <dbReference type="ChEBI" id="CHEBI:43474"/>
        <dbReference type="ChEBI" id="CHEBI:141005"/>
        <dbReference type="ChEBI" id="CHEBI:456216"/>
        <dbReference type="EC" id="6.3.2.17"/>
    </reaction>
</comment>
<dbReference type="AlphaFoldDB" id="A0A4Y7RUR5"/>
<evidence type="ECO:0000256" key="10">
    <source>
        <dbReference type="ARBA" id="ARBA00047493"/>
    </source>
</evidence>
<dbReference type="Pfam" id="PF08245">
    <property type="entry name" value="Mur_ligase_M"/>
    <property type="match status" value="1"/>
</dbReference>
<keyword evidence="5" id="KW-0479">Metal-binding</keyword>
<evidence type="ECO:0000259" key="13">
    <source>
        <dbReference type="Pfam" id="PF08245"/>
    </source>
</evidence>
<name>A0A4Y7RUR5_9FIRM</name>
<evidence type="ECO:0000256" key="11">
    <source>
        <dbReference type="PIRNR" id="PIRNR001563"/>
    </source>
</evidence>
<evidence type="ECO:0000256" key="5">
    <source>
        <dbReference type="ARBA" id="ARBA00022723"/>
    </source>
</evidence>
<comment type="similarity">
    <text evidence="2 11">Belongs to the folylpolyglutamate synthase family.</text>
</comment>
<gene>
    <name evidence="14" type="primary">fpgS</name>
    <name evidence="14" type="ORF">Pmgp_00709</name>
</gene>
<evidence type="ECO:0000256" key="6">
    <source>
        <dbReference type="ARBA" id="ARBA00022741"/>
    </source>
</evidence>
<dbReference type="RefSeq" id="WP_134212589.1">
    <property type="nucleotide sequence ID" value="NZ_QFFZ01000005.1"/>
</dbReference>
<dbReference type="Proteomes" id="UP000297597">
    <property type="component" value="Unassembled WGS sequence"/>
</dbReference>
<dbReference type="InterPro" id="IPR013221">
    <property type="entry name" value="Mur_ligase_cen"/>
</dbReference>
<dbReference type="InterPro" id="IPR004101">
    <property type="entry name" value="Mur_ligase_C"/>
</dbReference>
<dbReference type="InterPro" id="IPR036615">
    <property type="entry name" value="Mur_ligase_C_dom_sf"/>
</dbReference>
<accession>A0A4Y7RUR5</accession>
<evidence type="ECO:0000256" key="8">
    <source>
        <dbReference type="ARBA" id="ARBA00022842"/>
    </source>
</evidence>
<dbReference type="SUPFAM" id="SSF53244">
    <property type="entry name" value="MurD-like peptide ligases, peptide-binding domain"/>
    <property type="match status" value="1"/>
</dbReference>
<dbReference type="GO" id="GO:0008841">
    <property type="term" value="F:dihydrofolate synthase activity"/>
    <property type="evidence" value="ECO:0007669"/>
    <property type="project" value="TreeGrafter"/>
</dbReference>
<feature type="domain" description="Mur ligase C-terminal" evidence="12">
    <location>
        <begin position="296"/>
        <end position="415"/>
    </location>
</feature>
<comment type="caution">
    <text evidence="14">The sequence shown here is derived from an EMBL/GenBank/DDBJ whole genome shotgun (WGS) entry which is preliminary data.</text>
</comment>
<proteinExistence type="inferred from homology"/>
<keyword evidence="6 11" id="KW-0547">Nucleotide-binding</keyword>
<comment type="cofactor">
    <cofactor evidence="1">
        <name>Mg(2+)</name>
        <dbReference type="ChEBI" id="CHEBI:18420"/>
    </cofactor>
</comment>
<dbReference type="GO" id="GO:0005524">
    <property type="term" value="F:ATP binding"/>
    <property type="evidence" value="ECO:0007669"/>
    <property type="project" value="UniProtKB-KW"/>
</dbReference>
<evidence type="ECO:0000313" key="14">
    <source>
        <dbReference type="EMBL" id="TEB12734.1"/>
    </source>
</evidence>
<evidence type="ECO:0000256" key="2">
    <source>
        <dbReference type="ARBA" id="ARBA00008276"/>
    </source>
</evidence>
<evidence type="ECO:0000313" key="15">
    <source>
        <dbReference type="Proteomes" id="UP000297597"/>
    </source>
</evidence>
<dbReference type="FunFam" id="3.40.1190.10:FF:000011">
    <property type="entry name" value="Folylpolyglutamate synthase/dihydrofolate synthase"/>
    <property type="match status" value="1"/>
</dbReference>
<dbReference type="Pfam" id="PF02875">
    <property type="entry name" value="Mur_ligase_C"/>
    <property type="match status" value="1"/>
</dbReference>
<evidence type="ECO:0000256" key="7">
    <source>
        <dbReference type="ARBA" id="ARBA00022840"/>
    </source>
</evidence>
<dbReference type="PIRSF" id="PIRSF001563">
    <property type="entry name" value="Folylpolyglu_synth"/>
    <property type="match status" value="1"/>
</dbReference>
<evidence type="ECO:0000259" key="12">
    <source>
        <dbReference type="Pfam" id="PF02875"/>
    </source>
</evidence>
<reference evidence="14 15" key="1">
    <citation type="journal article" date="2018" name="Environ. Microbiol.">
        <title>Novel energy conservation strategies and behaviour of Pelotomaculum schinkii driving syntrophic propionate catabolism.</title>
        <authorList>
            <person name="Hidalgo-Ahumada C.A.P."/>
            <person name="Nobu M.K."/>
            <person name="Narihiro T."/>
            <person name="Tamaki H."/>
            <person name="Liu W.T."/>
            <person name="Kamagata Y."/>
            <person name="Stams A.J.M."/>
            <person name="Imachi H."/>
            <person name="Sousa D.Z."/>
        </authorList>
    </citation>
    <scope>NUCLEOTIDE SEQUENCE [LARGE SCALE GENOMIC DNA]</scope>
    <source>
        <strain evidence="14 15">MGP</strain>
    </source>
</reference>
<feature type="domain" description="Mur ligase central" evidence="13">
    <location>
        <begin position="44"/>
        <end position="270"/>
    </location>
</feature>
<keyword evidence="15" id="KW-1185">Reference proteome</keyword>
<evidence type="ECO:0000256" key="9">
    <source>
        <dbReference type="ARBA" id="ARBA00030592"/>
    </source>
</evidence>
<dbReference type="GO" id="GO:0046872">
    <property type="term" value="F:metal ion binding"/>
    <property type="evidence" value="ECO:0007669"/>
    <property type="project" value="UniProtKB-KW"/>
</dbReference>
<dbReference type="PANTHER" id="PTHR11136:SF0">
    <property type="entry name" value="DIHYDROFOLATE SYNTHETASE-RELATED"/>
    <property type="match status" value="1"/>
</dbReference>
<evidence type="ECO:0000256" key="1">
    <source>
        <dbReference type="ARBA" id="ARBA00001946"/>
    </source>
</evidence>
<dbReference type="EC" id="6.3.2.17" evidence="3"/>
<dbReference type="NCBIfam" id="TIGR01499">
    <property type="entry name" value="folC"/>
    <property type="match status" value="1"/>
</dbReference>
<dbReference type="InterPro" id="IPR036565">
    <property type="entry name" value="Mur-like_cat_sf"/>
</dbReference>
<keyword evidence="8" id="KW-0460">Magnesium</keyword>
<evidence type="ECO:0000256" key="4">
    <source>
        <dbReference type="ARBA" id="ARBA00022598"/>
    </source>
</evidence>
<sequence length="433" mass="46679">MNFNEAIAFLNNLTKFGINLGLGRIEELLNRVGNPHRKLKIVHIGGPSGKGSTTAILASILQAAGYRAGVFTSPHLHSYTERFRINGVEISRERLAGLIEELRPHLEDMVAGGFEHPTEFEVGTALAFLYFSREMLDFALMEVGLGGAIDSTNVAPSMLTIITNIAMDHMDYLGHTIEEIARVKAGIIKPGVPVITAASGEGLSVLEETCRQKGCRLTQVGRDVTWEHISHSLAGQNLTIRGVRATYHDLALPLLGSHQQVNAATAVAAAEVLMEMGVDISAAAVRSGLAAANWPGRLEIMRREPLVIIDGAHNYEGARSLRLALEEYFPSRGIILVIGMLGDKERSKVAAELASTARAVVVTKPNSPRAGNWRELAGAAGLYAPEVHLEEDIGKAVEKGISLAGPEEIICVTGSLYMVAEAREYLLKLRNAD</sequence>
<keyword evidence="4 11" id="KW-0436">Ligase</keyword>
<evidence type="ECO:0000256" key="3">
    <source>
        <dbReference type="ARBA" id="ARBA00013025"/>
    </source>
</evidence>
<organism evidence="14 15">
    <name type="scientific">Pelotomaculum propionicicum</name>
    <dbReference type="NCBI Taxonomy" id="258475"/>
    <lineage>
        <taxon>Bacteria</taxon>
        <taxon>Bacillati</taxon>
        <taxon>Bacillota</taxon>
        <taxon>Clostridia</taxon>
        <taxon>Eubacteriales</taxon>
        <taxon>Desulfotomaculaceae</taxon>
        <taxon>Pelotomaculum</taxon>
    </lineage>
</organism>
<dbReference type="SUPFAM" id="SSF53623">
    <property type="entry name" value="MurD-like peptide ligases, catalytic domain"/>
    <property type="match status" value="1"/>
</dbReference>
<dbReference type="EMBL" id="QFFZ01000005">
    <property type="protein sequence ID" value="TEB12734.1"/>
    <property type="molecule type" value="Genomic_DNA"/>
</dbReference>